<dbReference type="STRING" id="63737.Npun_R0685"/>
<dbReference type="AlphaFoldDB" id="B2J9D8"/>
<dbReference type="OrthoDB" id="3611744at2"/>
<dbReference type="EnsemblBacteria" id="ACC79437">
    <property type="protein sequence ID" value="ACC79437"/>
    <property type="gene ID" value="Npun_R0685"/>
</dbReference>
<reference evidence="2" key="1">
    <citation type="submission" date="2008-04" db="EMBL/GenBank/DDBJ databases">
        <title>Complete sequence of chromosome of Nostoc punctiforme ATCC 29133.</title>
        <authorList>
            <consortium name="US DOE Joint Genome Institute"/>
            <person name="Copeland A."/>
            <person name="Lucas S."/>
            <person name="Lapidus A."/>
            <person name="Glavina del Rio T."/>
            <person name="Dalin E."/>
            <person name="Tice H."/>
            <person name="Pitluck S."/>
            <person name="Chain P."/>
            <person name="Malfatti S."/>
            <person name="Shin M."/>
            <person name="Vergez L."/>
            <person name="Schmutz J."/>
            <person name="Larimer F."/>
            <person name="Land M."/>
            <person name="Hauser L."/>
            <person name="Kyrpides N."/>
            <person name="Kim E."/>
            <person name="Meeks J.C."/>
            <person name="Elhai J."/>
            <person name="Campbell E.L."/>
            <person name="Thiel T."/>
            <person name="Longmire J."/>
            <person name="Potts M."/>
            <person name="Atlas R."/>
        </authorList>
    </citation>
    <scope>NUCLEOTIDE SEQUENCE [LARGE SCALE GENOMIC DNA]</scope>
    <source>
        <strain evidence="2">ATCC 29133 / PCC 73102</strain>
    </source>
</reference>
<dbReference type="eggNOG" id="COG0224">
    <property type="taxonomic scope" value="Bacteria"/>
</dbReference>
<name>B2J9D8_NOSP7</name>
<reference evidence="1 2" key="2">
    <citation type="journal article" date="2013" name="Plant Physiol.">
        <title>A Nostoc punctiforme Sugar Transporter Necessary to Establish a Cyanobacterium-Plant Symbiosis.</title>
        <authorList>
            <person name="Ekman M."/>
            <person name="Picossi S."/>
            <person name="Campbell E.L."/>
            <person name="Meeks J.C."/>
            <person name="Flores E."/>
        </authorList>
    </citation>
    <scope>NUCLEOTIDE SEQUENCE [LARGE SCALE GENOMIC DNA]</scope>
    <source>
        <strain evidence="2">ATCC 29133 / PCC 73102</strain>
    </source>
</reference>
<organism evidence="1 2">
    <name type="scientific">Nostoc punctiforme (strain ATCC 29133 / PCC 73102)</name>
    <dbReference type="NCBI Taxonomy" id="63737"/>
    <lineage>
        <taxon>Bacteria</taxon>
        <taxon>Bacillati</taxon>
        <taxon>Cyanobacteriota</taxon>
        <taxon>Cyanophyceae</taxon>
        <taxon>Nostocales</taxon>
        <taxon>Nostocaceae</taxon>
        <taxon>Nostoc</taxon>
    </lineage>
</organism>
<sequence length="238" mass="27756">MSRTVVISQPTYLPWLGYFELIAKSDVFVFLDNVQCVKQSWHNRNRLKGNDDQLIWLTVPVKAHPLDTPLSKIQILNNPSVWRRKHLGTIQTCLGSAVYFHTIFPFIQEFINYEYEYLVDLNISLIKLFADLLGLSPNFVKASDLNPQGRRTEMLVNLCQQLDADYYYSPMGSKVYIEEEKHLFIEEDIKLNYQIWEHPCYSQRGKIFVSHLSILDTLMNIGLEATRSLIIPNKLKDI</sequence>
<evidence type="ECO:0008006" key="3">
    <source>
        <dbReference type="Google" id="ProtNLM"/>
    </source>
</evidence>
<evidence type="ECO:0000313" key="1">
    <source>
        <dbReference type="EMBL" id="ACC79437.1"/>
    </source>
</evidence>
<dbReference type="KEGG" id="npu:Npun_R0685"/>
<dbReference type="Pfam" id="PF08889">
    <property type="entry name" value="WbqC"/>
    <property type="match status" value="1"/>
</dbReference>
<dbReference type="InterPro" id="IPR014985">
    <property type="entry name" value="WbqC"/>
</dbReference>
<proteinExistence type="predicted"/>
<evidence type="ECO:0000313" key="2">
    <source>
        <dbReference type="Proteomes" id="UP000001191"/>
    </source>
</evidence>
<dbReference type="EMBL" id="CP001037">
    <property type="protein sequence ID" value="ACC79437.1"/>
    <property type="molecule type" value="Genomic_DNA"/>
</dbReference>
<keyword evidence="2" id="KW-1185">Reference proteome</keyword>
<dbReference type="RefSeq" id="WP_012407462.1">
    <property type="nucleotide sequence ID" value="NC_010628.1"/>
</dbReference>
<dbReference type="HOGENOM" id="CLU_079350_0_0_3"/>
<accession>B2J9D8</accession>
<gene>
    <name evidence="1" type="ordered locus">Npun_R0685</name>
</gene>
<protein>
    <recommendedName>
        <fullName evidence="3">WbqC-like family protein</fullName>
    </recommendedName>
</protein>
<dbReference type="Proteomes" id="UP000001191">
    <property type="component" value="Chromosome"/>
</dbReference>